<protein>
    <recommendedName>
        <fullName evidence="4">C2H2-type domain-containing protein</fullName>
    </recommendedName>
</protein>
<evidence type="ECO:0000256" key="2">
    <source>
        <dbReference type="SAM" id="MobiDB-lite"/>
    </source>
</evidence>
<keyword evidence="1" id="KW-0863">Zinc-finger</keyword>
<keyword evidence="1" id="KW-0479">Metal-binding</keyword>
<sequence>MLLTCLVFPCLLFTSLQKALFVKTTQKTLDSLVPQEAKSALLENAISGSALWSLQKNPGIGIHFTLFWPTDVPAEDLLEVQKLSGEEKKLVTQSPGLLSFILKKKKEELSKIETEKIGNKRARSESPKNESEAEIEENEEPPAKKLFSNDSGTSSPTEKIQKVIFEEQKTEFSEEIKNEGQFCSESASEKAEEIQTEISHAPAAFVYPSLSGFQSPLASPSLHPSTLIQNIQNQIFQAAIHRRKLLEDEQKRILSGFQTSGAATAFNPSSAQNLNQQRAPMPMQLAIPPPREGEAVFRDKYIWSESVKKYLCSVCGYSTPYRSNIIVHLPKHYPELRRFRCPICSKRYGRKDLWKSHLRSRHPEIADIILSPTWHSAQPNHQALKSGAKQADVLTTTKT</sequence>
<dbReference type="PROSITE" id="PS50157">
    <property type="entry name" value="ZINC_FINGER_C2H2_2"/>
    <property type="match status" value="1"/>
</dbReference>
<dbReference type="SMART" id="SM00355">
    <property type="entry name" value="ZnF_C2H2"/>
    <property type="match status" value="2"/>
</dbReference>
<dbReference type="EMBL" id="FN654284">
    <property type="protein sequence ID" value="CBY30815.1"/>
    <property type="molecule type" value="Genomic_DNA"/>
</dbReference>
<dbReference type="Proteomes" id="UP000011014">
    <property type="component" value="Unassembled WGS sequence"/>
</dbReference>
<gene>
    <name evidence="5" type="ORF">GSOID_T00018706001</name>
</gene>
<feature type="compositionally biased region" description="Basic and acidic residues" evidence="2">
    <location>
        <begin position="116"/>
        <end position="131"/>
    </location>
</feature>
<dbReference type="Gene3D" id="3.30.160.60">
    <property type="entry name" value="Classic Zinc Finger"/>
    <property type="match status" value="1"/>
</dbReference>
<feature type="region of interest" description="Disordered" evidence="2">
    <location>
        <begin position="380"/>
        <end position="399"/>
    </location>
</feature>
<feature type="signal peptide" evidence="3">
    <location>
        <begin position="1"/>
        <end position="21"/>
    </location>
</feature>
<feature type="compositionally biased region" description="Polar residues" evidence="2">
    <location>
        <begin position="148"/>
        <end position="158"/>
    </location>
</feature>
<feature type="chain" id="PRO_5003193181" description="C2H2-type domain-containing protein" evidence="3">
    <location>
        <begin position="22"/>
        <end position="399"/>
    </location>
</feature>
<evidence type="ECO:0000259" key="4">
    <source>
        <dbReference type="PROSITE" id="PS50157"/>
    </source>
</evidence>
<evidence type="ECO:0000256" key="3">
    <source>
        <dbReference type="SAM" id="SignalP"/>
    </source>
</evidence>
<evidence type="ECO:0000313" key="5">
    <source>
        <dbReference type="EMBL" id="CBY30815.1"/>
    </source>
</evidence>
<keyword evidence="1" id="KW-0862">Zinc</keyword>
<dbReference type="GO" id="GO:0008270">
    <property type="term" value="F:zinc ion binding"/>
    <property type="evidence" value="ECO:0007669"/>
    <property type="project" value="UniProtKB-KW"/>
</dbReference>
<dbReference type="Pfam" id="PF00096">
    <property type="entry name" value="zf-C2H2"/>
    <property type="match status" value="1"/>
</dbReference>
<feature type="region of interest" description="Disordered" evidence="2">
    <location>
        <begin position="116"/>
        <end position="158"/>
    </location>
</feature>
<keyword evidence="3" id="KW-0732">Signal</keyword>
<dbReference type="AlphaFoldDB" id="E4Y567"/>
<dbReference type="InterPro" id="IPR036236">
    <property type="entry name" value="Znf_C2H2_sf"/>
</dbReference>
<organism evidence="5">
    <name type="scientific">Oikopleura dioica</name>
    <name type="common">Tunicate</name>
    <dbReference type="NCBI Taxonomy" id="34765"/>
    <lineage>
        <taxon>Eukaryota</taxon>
        <taxon>Metazoa</taxon>
        <taxon>Chordata</taxon>
        <taxon>Tunicata</taxon>
        <taxon>Appendicularia</taxon>
        <taxon>Copelata</taxon>
        <taxon>Oikopleuridae</taxon>
        <taxon>Oikopleura</taxon>
    </lineage>
</organism>
<dbReference type="SUPFAM" id="SSF57667">
    <property type="entry name" value="beta-beta-alpha zinc fingers"/>
    <property type="match status" value="1"/>
</dbReference>
<proteinExistence type="predicted"/>
<feature type="domain" description="C2H2-type" evidence="4">
    <location>
        <begin position="339"/>
        <end position="362"/>
    </location>
</feature>
<reference evidence="5" key="1">
    <citation type="journal article" date="2010" name="Science">
        <title>Plasticity of animal genome architecture unmasked by rapid evolution of a pelagic tunicate.</title>
        <authorList>
            <person name="Denoeud F."/>
            <person name="Henriet S."/>
            <person name="Mungpakdee S."/>
            <person name="Aury J.M."/>
            <person name="Da Silva C."/>
            <person name="Brinkmann H."/>
            <person name="Mikhaleva J."/>
            <person name="Olsen L.C."/>
            <person name="Jubin C."/>
            <person name="Canestro C."/>
            <person name="Bouquet J.M."/>
            <person name="Danks G."/>
            <person name="Poulain J."/>
            <person name="Campsteijn C."/>
            <person name="Adamski M."/>
            <person name="Cross I."/>
            <person name="Yadetie F."/>
            <person name="Muffato M."/>
            <person name="Louis A."/>
            <person name="Butcher S."/>
            <person name="Tsagkogeorga G."/>
            <person name="Konrad A."/>
            <person name="Singh S."/>
            <person name="Jensen M.F."/>
            <person name="Cong E.H."/>
            <person name="Eikeseth-Otteraa H."/>
            <person name="Noel B."/>
            <person name="Anthouard V."/>
            <person name="Porcel B.M."/>
            <person name="Kachouri-Lafond R."/>
            <person name="Nishino A."/>
            <person name="Ugolini M."/>
            <person name="Chourrout P."/>
            <person name="Nishida H."/>
            <person name="Aasland R."/>
            <person name="Huzurbazar S."/>
            <person name="Westhof E."/>
            <person name="Delsuc F."/>
            <person name="Lehrach H."/>
            <person name="Reinhardt R."/>
            <person name="Weissenbach J."/>
            <person name="Roy S.W."/>
            <person name="Artiguenave F."/>
            <person name="Postlethwait J.H."/>
            <person name="Manak J.R."/>
            <person name="Thompson E.M."/>
            <person name="Jaillon O."/>
            <person name="Du Pasquier L."/>
            <person name="Boudinot P."/>
            <person name="Liberles D.A."/>
            <person name="Volff J.N."/>
            <person name="Philippe H."/>
            <person name="Lenhard B."/>
            <person name="Roest Crollius H."/>
            <person name="Wincker P."/>
            <person name="Chourrout D."/>
        </authorList>
    </citation>
    <scope>NUCLEOTIDE SEQUENCE [LARGE SCALE GENOMIC DNA]</scope>
</reference>
<evidence type="ECO:0000256" key="1">
    <source>
        <dbReference type="PROSITE-ProRule" id="PRU00042"/>
    </source>
</evidence>
<dbReference type="PROSITE" id="PS00028">
    <property type="entry name" value="ZINC_FINGER_C2H2_1"/>
    <property type="match status" value="1"/>
</dbReference>
<accession>E4Y567</accession>
<dbReference type="InterPro" id="IPR013087">
    <property type="entry name" value="Znf_C2H2_type"/>
</dbReference>
<name>E4Y567_OIKDI</name>